<proteinExistence type="predicted"/>
<reference evidence="2" key="1">
    <citation type="submission" date="2023-03" db="EMBL/GenBank/DDBJ databases">
        <title>Actinorhabdospora filicis NBRC 111898.</title>
        <authorList>
            <person name="Ichikawa N."/>
            <person name="Sato H."/>
            <person name="Tonouchi N."/>
        </authorList>
    </citation>
    <scope>NUCLEOTIDE SEQUENCE</scope>
    <source>
        <strain evidence="2">NBRC 111898</strain>
    </source>
</reference>
<dbReference type="Pfam" id="PF23275">
    <property type="entry name" value="TPR_23"/>
    <property type="match status" value="1"/>
</dbReference>
<dbReference type="InterPro" id="IPR057037">
    <property type="entry name" value="TPR_rep_actino"/>
</dbReference>
<name>A0A9W6W812_9ACTN</name>
<gene>
    <name evidence="2" type="ORF">Afil01_13000</name>
</gene>
<protein>
    <recommendedName>
        <fullName evidence="1">TPR repeat domain-containing protein</fullName>
    </recommendedName>
</protein>
<dbReference type="Proteomes" id="UP001165079">
    <property type="component" value="Unassembled WGS sequence"/>
</dbReference>
<organism evidence="2 3">
    <name type="scientific">Actinorhabdospora filicis</name>
    <dbReference type="NCBI Taxonomy" id="1785913"/>
    <lineage>
        <taxon>Bacteria</taxon>
        <taxon>Bacillati</taxon>
        <taxon>Actinomycetota</taxon>
        <taxon>Actinomycetes</taxon>
        <taxon>Micromonosporales</taxon>
        <taxon>Micromonosporaceae</taxon>
        <taxon>Actinorhabdospora</taxon>
    </lineage>
</organism>
<feature type="domain" description="TPR repeat" evidence="1">
    <location>
        <begin position="248"/>
        <end position="443"/>
    </location>
</feature>
<evidence type="ECO:0000259" key="1">
    <source>
        <dbReference type="Pfam" id="PF23275"/>
    </source>
</evidence>
<dbReference type="AlphaFoldDB" id="A0A9W6W812"/>
<sequence>MATIPSFSIKDTDADAGAISGAADNFYDIAGRVTGQGSTVRDLINGGAREFSTIIAEPIKGQAQKNMMAWLAATQGSVYGAAVTAAWGKNVAEFKRRRDALLAAWSAATSSDFGLTMPRSVGGDGAARDWELYDQKLQTAADKKFGEVTAEATALWRWFESEAGARGRELKAGPTKETLKELAEAGTLGWAGFNLFGGMSPTPLTEAEAQKLAEQLAARIMGGVPLTPEDLQNLRNIQALVTHAQWLQGNGGQLSAGELKFLEKYYGTLGLIPTKVEDYLKNAGQFMKPEDRDLLRATLGGGLLALSSEDLGGGYDKLPAPLRDLINHSTPIVGNDPGASWAPVAALAPLLLAGGKQIIGGKEFSGRMTFFVADQLHPLKGKDLEAARQLLEVSLNNKWANGEILSGKFTDFGDKDGRERVIREIFGKEWGDDGATAAKLVDWIPDAAGSKDQALKDLAGGASAGLWDTLTNTKPGAYKTSAFEWVTDGFGKAGKDPAAPLGVVNPIIAQKLGAAVVPYLTDTFTEDPEGLKNGYDPKSGLHLDEDTRRRAFQIIMGDEKAADALGGTVFALAGDDLRNLTHWDGADGEHAGAKAGRLTGYLDSGLQGLINDREAGVEPPPAASTKTDDRIVRWGNLAASITKEVVTSLPGFKTVSNVGQIFWKIGFEGAKNLPGTTNMEGWWSTVDMPGNGGHDSGEQGLPGPVRLGTTQLLFRDAAVRAIIDDPRMGVSVDDLPPSLRDGDHVKSINDIPAGAARDQAREDMLRIIKQHPNAADAYAEFEKSYLAWKGDASGKDYAGGNPKG</sequence>
<accession>A0A9W6W812</accession>
<evidence type="ECO:0000313" key="3">
    <source>
        <dbReference type="Proteomes" id="UP001165079"/>
    </source>
</evidence>
<keyword evidence="3" id="KW-1185">Reference proteome</keyword>
<comment type="caution">
    <text evidence="2">The sequence shown here is derived from an EMBL/GenBank/DDBJ whole genome shotgun (WGS) entry which is preliminary data.</text>
</comment>
<evidence type="ECO:0000313" key="2">
    <source>
        <dbReference type="EMBL" id="GLZ76493.1"/>
    </source>
</evidence>
<dbReference type="EMBL" id="BSTX01000001">
    <property type="protein sequence ID" value="GLZ76493.1"/>
    <property type="molecule type" value="Genomic_DNA"/>
</dbReference>
<dbReference type="RefSeq" id="WP_285661670.1">
    <property type="nucleotide sequence ID" value="NZ_BSTX01000001.1"/>
</dbReference>